<evidence type="ECO:0000256" key="1">
    <source>
        <dbReference type="SAM" id="SignalP"/>
    </source>
</evidence>
<sequence length="154" mass="16233">MSSLMNCLIALIILVTFVSMIEAIGMPMQSCCCGGGGGGGGGGGCCGGRKKREAAQDAVQPHYKTDETPCPQTEWKQILDENIRADDAIGSVSDIQTGLFRRFADQKFLVTCSSADEAKNGTATTNKVHFSSGGDGYCNLVKERVWCQAVALSA</sequence>
<name>A0A183BMJ3_GLOPA</name>
<reference evidence="2" key="1">
    <citation type="submission" date="2013-12" db="EMBL/GenBank/DDBJ databases">
        <authorList>
            <person name="Aslett M."/>
        </authorList>
    </citation>
    <scope>NUCLEOTIDE SEQUENCE [LARGE SCALE GENOMIC DNA]</scope>
    <source>
        <strain evidence="2">Lindley</strain>
    </source>
</reference>
<evidence type="ECO:0000313" key="2">
    <source>
        <dbReference type="Proteomes" id="UP000050741"/>
    </source>
</evidence>
<keyword evidence="2" id="KW-1185">Reference proteome</keyword>
<reference evidence="2" key="2">
    <citation type="submission" date="2014-05" db="EMBL/GenBank/DDBJ databases">
        <title>The genome and life-stage specific transcriptomes of Globodera pallida elucidate key aspects of plant parasitism by a cyst nematode.</title>
        <authorList>
            <person name="Cotton J.A."/>
            <person name="Lilley C.J."/>
            <person name="Jones L.M."/>
            <person name="Kikuchi T."/>
            <person name="Reid A.J."/>
            <person name="Thorpe P."/>
            <person name="Tsai I.J."/>
            <person name="Beasley H."/>
            <person name="Blok V."/>
            <person name="Cock P.J.A."/>
            <person name="Van den Akker S.E."/>
            <person name="Holroyd N."/>
            <person name="Hunt M."/>
            <person name="Mantelin S."/>
            <person name="Naghra H."/>
            <person name="Pain A."/>
            <person name="Palomares-Rius J.E."/>
            <person name="Zarowiecki M."/>
            <person name="Berriman M."/>
            <person name="Jones J.T."/>
            <person name="Urwin P.E."/>
        </authorList>
    </citation>
    <scope>NUCLEOTIDE SEQUENCE [LARGE SCALE GENOMIC DNA]</scope>
    <source>
        <strain evidence="2">Lindley</strain>
    </source>
</reference>
<reference evidence="3" key="3">
    <citation type="submission" date="2016-06" db="UniProtKB">
        <authorList>
            <consortium name="WormBaseParasite"/>
        </authorList>
    </citation>
    <scope>IDENTIFICATION</scope>
</reference>
<protein>
    <submittedName>
        <fullName evidence="3">Ground-like domain-containing protein</fullName>
    </submittedName>
</protein>
<feature type="signal peptide" evidence="1">
    <location>
        <begin position="1"/>
        <end position="23"/>
    </location>
</feature>
<accession>A0A183BMJ3</accession>
<dbReference type="AlphaFoldDB" id="A0A183BMJ3"/>
<keyword evidence="1" id="KW-0732">Signal</keyword>
<dbReference type="WBParaSite" id="GPLIN_000182800">
    <property type="protein sequence ID" value="GPLIN_000182800"/>
    <property type="gene ID" value="GPLIN_000182800"/>
</dbReference>
<proteinExistence type="predicted"/>
<evidence type="ECO:0000313" key="3">
    <source>
        <dbReference type="WBParaSite" id="GPLIN_000182800"/>
    </source>
</evidence>
<organism evidence="2 3">
    <name type="scientific">Globodera pallida</name>
    <name type="common">Potato cyst nematode worm</name>
    <name type="synonym">Heterodera pallida</name>
    <dbReference type="NCBI Taxonomy" id="36090"/>
    <lineage>
        <taxon>Eukaryota</taxon>
        <taxon>Metazoa</taxon>
        <taxon>Ecdysozoa</taxon>
        <taxon>Nematoda</taxon>
        <taxon>Chromadorea</taxon>
        <taxon>Rhabditida</taxon>
        <taxon>Tylenchina</taxon>
        <taxon>Tylenchomorpha</taxon>
        <taxon>Tylenchoidea</taxon>
        <taxon>Heteroderidae</taxon>
        <taxon>Heteroderinae</taxon>
        <taxon>Globodera</taxon>
    </lineage>
</organism>
<feature type="chain" id="PRO_5008146355" evidence="1">
    <location>
        <begin position="24"/>
        <end position="154"/>
    </location>
</feature>
<dbReference type="Proteomes" id="UP000050741">
    <property type="component" value="Unassembled WGS sequence"/>
</dbReference>